<gene>
    <name evidence="1" type="ORF">AZ468_24225</name>
</gene>
<comment type="caution">
    <text evidence="1">The sequence shown here is derived from an EMBL/GenBank/DDBJ whole genome shotgun (WGS) entry which is preliminary data.</text>
</comment>
<evidence type="ECO:0000313" key="2">
    <source>
        <dbReference type="Proteomes" id="UP000094761"/>
    </source>
</evidence>
<proteinExistence type="predicted"/>
<dbReference type="EMBL" id="LUAX01000008">
    <property type="protein sequence ID" value="OAM96800.1"/>
    <property type="molecule type" value="Genomic_DNA"/>
</dbReference>
<evidence type="ECO:0000313" key="1">
    <source>
        <dbReference type="EMBL" id="OAM96800.1"/>
    </source>
</evidence>
<accession>A0A178J4D0</accession>
<geneLocation type="plasmid" evidence="1">
    <name>p251_like</name>
</geneLocation>
<sequence length="62" mass="7276">MTFLTKLRCLIWPYYVANSVRILMNKCEIIGSCHFIMILNNKFKCLINNDINLNKSGYNDLC</sequence>
<name>A0A178J4D0_9VIBR</name>
<dbReference type="AlphaFoldDB" id="A0A178J4D0"/>
<reference evidence="1 2" key="1">
    <citation type="submission" date="2016-03" db="EMBL/GenBank/DDBJ databases">
        <title>Draft genome sequence of the Vibrio tubiashii subs. europaeus.</title>
        <authorList>
            <person name="Spinard E."/>
            <person name="Dubert J."/>
            <person name="Nelson D.R."/>
            <person name="Barja J.L."/>
        </authorList>
    </citation>
    <scope>NUCLEOTIDE SEQUENCE [LARGE SCALE GENOMIC DNA]</scope>
    <source>
        <strain evidence="2">PP-638</strain>
        <plasmid evidence="1">p251_like</plasmid>
    </source>
</reference>
<dbReference type="Proteomes" id="UP000094761">
    <property type="component" value="Unassembled WGS sequence"/>
</dbReference>
<protein>
    <submittedName>
        <fullName evidence="1">Uncharacterized protein</fullName>
    </submittedName>
</protein>
<organism evidence="1 2">
    <name type="scientific">Vibrio europaeus</name>
    <dbReference type="NCBI Taxonomy" id="300876"/>
    <lineage>
        <taxon>Bacteria</taxon>
        <taxon>Pseudomonadati</taxon>
        <taxon>Pseudomonadota</taxon>
        <taxon>Gammaproteobacteria</taxon>
        <taxon>Vibrionales</taxon>
        <taxon>Vibrionaceae</taxon>
        <taxon>Vibrio</taxon>
        <taxon>Vibrio oreintalis group</taxon>
    </lineage>
</organism>
<keyword evidence="1" id="KW-0614">Plasmid</keyword>